<dbReference type="Gene3D" id="3.20.20.450">
    <property type="entry name" value="EAL domain"/>
    <property type="match status" value="1"/>
</dbReference>
<dbReference type="EMBL" id="JBHLZN010000002">
    <property type="protein sequence ID" value="MFB9886115.1"/>
    <property type="molecule type" value="Genomic_DNA"/>
</dbReference>
<evidence type="ECO:0000259" key="3">
    <source>
        <dbReference type="PROSITE" id="PS50887"/>
    </source>
</evidence>
<dbReference type="InterPro" id="IPR001633">
    <property type="entry name" value="EAL_dom"/>
</dbReference>
<dbReference type="SUPFAM" id="SSF55073">
    <property type="entry name" value="Nucleotide cyclase"/>
    <property type="match status" value="1"/>
</dbReference>
<keyword evidence="1" id="KW-0812">Transmembrane</keyword>
<dbReference type="PANTHER" id="PTHR33121">
    <property type="entry name" value="CYCLIC DI-GMP PHOSPHODIESTERASE PDEF"/>
    <property type="match status" value="1"/>
</dbReference>
<keyword evidence="1" id="KW-0472">Membrane</keyword>
<dbReference type="PROSITE" id="PS50887">
    <property type="entry name" value="GGDEF"/>
    <property type="match status" value="1"/>
</dbReference>
<evidence type="ECO:0000259" key="2">
    <source>
        <dbReference type="PROSITE" id="PS50883"/>
    </source>
</evidence>
<dbReference type="Proteomes" id="UP001589628">
    <property type="component" value="Unassembled WGS sequence"/>
</dbReference>
<dbReference type="PANTHER" id="PTHR33121:SF70">
    <property type="entry name" value="SIGNALING PROTEIN YKOW"/>
    <property type="match status" value="1"/>
</dbReference>
<protein>
    <submittedName>
        <fullName evidence="4">Bifunctional diguanylate cyclase/phosphodiesterase</fullName>
    </submittedName>
</protein>
<proteinExistence type="predicted"/>
<name>A0ABV5ZA16_9GAMM</name>
<dbReference type="PROSITE" id="PS50883">
    <property type="entry name" value="EAL"/>
    <property type="match status" value="1"/>
</dbReference>
<dbReference type="CDD" id="cd01948">
    <property type="entry name" value="EAL"/>
    <property type="match status" value="1"/>
</dbReference>
<dbReference type="InterPro" id="IPR029787">
    <property type="entry name" value="Nucleotide_cyclase"/>
</dbReference>
<dbReference type="InterPro" id="IPR050706">
    <property type="entry name" value="Cyclic-di-GMP_PDE-like"/>
</dbReference>
<reference evidence="4 5" key="1">
    <citation type="submission" date="2024-09" db="EMBL/GenBank/DDBJ databases">
        <authorList>
            <person name="Sun Q."/>
            <person name="Mori K."/>
        </authorList>
    </citation>
    <scope>NUCLEOTIDE SEQUENCE [LARGE SCALE GENOMIC DNA]</scope>
    <source>
        <strain evidence="4 5">ATCC 51285</strain>
    </source>
</reference>
<gene>
    <name evidence="4" type="ORF">ACFFLH_06810</name>
</gene>
<dbReference type="SMART" id="SM00267">
    <property type="entry name" value="GGDEF"/>
    <property type="match status" value="1"/>
</dbReference>
<evidence type="ECO:0000256" key="1">
    <source>
        <dbReference type="SAM" id="Phobius"/>
    </source>
</evidence>
<dbReference type="InterPro" id="IPR035919">
    <property type="entry name" value="EAL_sf"/>
</dbReference>
<dbReference type="SMART" id="SM00052">
    <property type="entry name" value="EAL"/>
    <property type="match status" value="1"/>
</dbReference>
<keyword evidence="1" id="KW-1133">Transmembrane helix</keyword>
<accession>A0ABV5ZA16</accession>
<dbReference type="Pfam" id="PF00563">
    <property type="entry name" value="EAL"/>
    <property type="match status" value="1"/>
</dbReference>
<feature type="domain" description="EAL" evidence="2">
    <location>
        <begin position="372"/>
        <end position="628"/>
    </location>
</feature>
<dbReference type="NCBIfam" id="TIGR00254">
    <property type="entry name" value="GGDEF"/>
    <property type="match status" value="1"/>
</dbReference>
<feature type="domain" description="GGDEF" evidence="3">
    <location>
        <begin position="230"/>
        <end position="363"/>
    </location>
</feature>
<dbReference type="SUPFAM" id="SSF141868">
    <property type="entry name" value="EAL domain-like"/>
    <property type="match status" value="1"/>
</dbReference>
<dbReference type="InterPro" id="IPR043128">
    <property type="entry name" value="Rev_trsase/Diguanyl_cyclase"/>
</dbReference>
<sequence>MLKSKLRLIVLVLITLVFLASSVASWYSNNQSSRLVATHVQLSSWSLSLLELESRKLYNNLRLYRAGAISFDEVALTYDLLWNRLSIFLVSDESKRVRQSYGAGELAERIFDVLKEHEQRLEQMKKQPPQAEGMIAALQPLLDDLRVLMIKVNTGPEAKAAIDAIFASQQKVALLLMGLFITGLMLLMALIRENQRNKSLSLHDPLTGLPNRTYFRQQLANWCQESQRHQPRVLCLLNLNRFKDVNDTLGYSFGDQILVGMAKRLREIVQEGDMIARLDGNEFALILQTNPKEESVESQVRRLCESLSIDFMAEGKAYHLEASVGVSLFPDYAKDADKLYVQAELALQHARQKGRNKIAVYSPIMASQLQRSRRLLKDLRTELANPESTALQMYYQPIVSSSNQHSRGMEALLRWSHPELGPVSPMEAVEIAENNELGHDLAAWVLQRVAKELHRLPSQVRDQLYVAINLSPSLFNQNLPQWMTERVNALGLAPQQLVLEITENILMLDMRGCQTIIERLRALGYRLALDDFGTGYSSLSYLRSLPINTLKIDKSFIRSLQHDPLQQFFVQSMVELAHRLGARVVAEGIESAPEHECILKLNCDEAQGYFYGHPMPMQALLPYLSLPSAQTG</sequence>
<dbReference type="InterPro" id="IPR000160">
    <property type="entry name" value="GGDEF_dom"/>
</dbReference>
<dbReference type="RefSeq" id="WP_027311611.1">
    <property type="nucleotide sequence ID" value="NZ_JBHLZN010000002.1"/>
</dbReference>
<dbReference type="Gene3D" id="3.30.70.270">
    <property type="match status" value="1"/>
</dbReference>
<evidence type="ECO:0000313" key="5">
    <source>
        <dbReference type="Proteomes" id="UP001589628"/>
    </source>
</evidence>
<comment type="caution">
    <text evidence="4">The sequence shown here is derived from an EMBL/GenBank/DDBJ whole genome shotgun (WGS) entry which is preliminary data.</text>
</comment>
<dbReference type="CDD" id="cd01949">
    <property type="entry name" value="GGDEF"/>
    <property type="match status" value="1"/>
</dbReference>
<keyword evidence="5" id="KW-1185">Reference proteome</keyword>
<organism evidence="4 5">
    <name type="scientific">Balneatrix alpica</name>
    <dbReference type="NCBI Taxonomy" id="75684"/>
    <lineage>
        <taxon>Bacteria</taxon>
        <taxon>Pseudomonadati</taxon>
        <taxon>Pseudomonadota</taxon>
        <taxon>Gammaproteobacteria</taxon>
        <taxon>Oceanospirillales</taxon>
        <taxon>Balneatrichaceae</taxon>
        <taxon>Balneatrix</taxon>
    </lineage>
</organism>
<dbReference type="Pfam" id="PF00990">
    <property type="entry name" value="GGDEF"/>
    <property type="match status" value="1"/>
</dbReference>
<feature type="transmembrane region" description="Helical" evidence="1">
    <location>
        <begin position="172"/>
        <end position="191"/>
    </location>
</feature>
<evidence type="ECO:0000313" key="4">
    <source>
        <dbReference type="EMBL" id="MFB9886115.1"/>
    </source>
</evidence>